<keyword evidence="3" id="KW-1185">Reference proteome</keyword>
<proteinExistence type="predicted"/>
<comment type="caution">
    <text evidence="2">The sequence shown here is derived from an EMBL/GenBank/DDBJ whole genome shotgun (WGS) entry which is preliminary data.</text>
</comment>
<dbReference type="GeneID" id="70234336"/>
<name>A0A9P8T7X6_9ASCO</name>
<organism evidence="2 3">
    <name type="scientific">Ogataea philodendri</name>
    <dbReference type="NCBI Taxonomy" id="1378263"/>
    <lineage>
        <taxon>Eukaryota</taxon>
        <taxon>Fungi</taxon>
        <taxon>Dikarya</taxon>
        <taxon>Ascomycota</taxon>
        <taxon>Saccharomycotina</taxon>
        <taxon>Pichiomycetes</taxon>
        <taxon>Pichiales</taxon>
        <taxon>Pichiaceae</taxon>
        <taxon>Ogataea</taxon>
    </lineage>
</organism>
<feature type="transmembrane region" description="Helical" evidence="1">
    <location>
        <begin position="70"/>
        <end position="95"/>
    </location>
</feature>
<protein>
    <submittedName>
        <fullName evidence="2">Uncharacterized protein</fullName>
    </submittedName>
</protein>
<sequence length="181" mass="19631">METAPSSFLFITLATASSKSSCVTCILLSLKAYIPASVQTPLISAPEQPFIFSAIFIRSIPLVRFMDLEWIFKMSVLAFSVGGGNSIFLSILPGLKRAGSRMSNRLVAMMILISLVDSKPSNWFNSSNIVLCTSESPPPEELSTLEDPMESISSMKMIDGACSLAITNSSLTILEPSPMYF</sequence>
<dbReference type="PANTHER" id="PTHR37449">
    <property type="match status" value="1"/>
</dbReference>
<keyword evidence="1" id="KW-0472">Membrane</keyword>
<dbReference type="PANTHER" id="PTHR37449:SF1">
    <property type="entry name" value="OS02G0159950 PROTEIN"/>
    <property type="match status" value="1"/>
</dbReference>
<evidence type="ECO:0000313" key="2">
    <source>
        <dbReference type="EMBL" id="KAH3668615.1"/>
    </source>
</evidence>
<dbReference type="RefSeq" id="XP_046063029.1">
    <property type="nucleotide sequence ID" value="XM_046203232.1"/>
</dbReference>
<keyword evidence="1" id="KW-0812">Transmembrane</keyword>
<dbReference type="OrthoDB" id="5427578at2759"/>
<dbReference type="Proteomes" id="UP000769157">
    <property type="component" value="Unassembled WGS sequence"/>
</dbReference>
<reference evidence="2" key="2">
    <citation type="submission" date="2021-01" db="EMBL/GenBank/DDBJ databases">
        <authorList>
            <person name="Schikora-Tamarit M.A."/>
        </authorList>
    </citation>
    <scope>NUCLEOTIDE SEQUENCE</scope>
    <source>
        <strain evidence="2">CBS6075</strain>
    </source>
</reference>
<evidence type="ECO:0000313" key="3">
    <source>
        <dbReference type="Proteomes" id="UP000769157"/>
    </source>
</evidence>
<gene>
    <name evidence="2" type="ORF">OGAPHI_002369</name>
</gene>
<dbReference type="EMBL" id="JAEUBE010000158">
    <property type="protein sequence ID" value="KAH3668615.1"/>
    <property type="molecule type" value="Genomic_DNA"/>
</dbReference>
<evidence type="ECO:0000256" key="1">
    <source>
        <dbReference type="SAM" id="Phobius"/>
    </source>
</evidence>
<dbReference type="AlphaFoldDB" id="A0A9P8T7X6"/>
<keyword evidence="1" id="KW-1133">Transmembrane helix</keyword>
<accession>A0A9P8T7X6</accession>
<reference evidence="2" key="1">
    <citation type="journal article" date="2021" name="Open Biol.">
        <title>Shared evolutionary footprints suggest mitochondrial oxidative damage underlies multiple complex I losses in fungi.</title>
        <authorList>
            <person name="Schikora-Tamarit M.A."/>
            <person name="Marcet-Houben M."/>
            <person name="Nosek J."/>
            <person name="Gabaldon T."/>
        </authorList>
    </citation>
    <scope>NUCLEOTIDE SEQUENCE</scope>
    <source>
        <strain evidence="2">CBS6075</strain>
    </source>
</reference>